<evidence type="ECO:0000313" key="1">
    <source>
        <dbReference type="EMBL" id="GHJ27126.1"/>
    </source>
</evidence>
<evidence type="ECO:0000313" key="2">
    <source>
        <dbReference type="Proteomes" id="UP001054854"/>
    </source>
</evidence>
<sequence>MSEVPEHERQYIPDVFDALRALTVDAPGTRMKRDELGEAVCRWLIAHNRPTPPKGAFNRIMKRAGHPCRNALVRGIQLRKH</sequence>
<name>A0ABQ3TW13_STRHY</name>
<organism evidence="1 2">
    <name type="scientific">Streptomyces hygroscopicus</name>
    <dbReference type="NCBI Taxonomy" id="1912"/>
    <lineage>
        <taxon>Bacteria</taxon>
        <taxon>Bacillati</taxon>
        <taxon>Actinomycetota</taxon>
        <taxon>Actinomycetes</taxon>
        <taxon>Kitasatosporales</taxon>
        <taxon>Streptomycetaceae</taxon>
        <taxon>Streptomyces</taxon>
        <taxon>Streptomyces violaceusniger group</taxon>
    </lineage>
</organism>
<dbReference type="Proteomes" id="UP001054854">
    <property type="component" value="Unassembled WGS sequence"/>
</dbReference>
<gene>
    <name evidence="1" type="ORF">TPA0910_15590</name>
</gene>
<reference evidence="1" key="1">
    <citation type="submission" date="2024-05" db="EMBL/GenBank/DDBJ databases">
        <title>Whole genome shotgun sequence of Streptomyces hygroscopicus NBRC 113678.</title>
        <authorList>
            <person name="Komaki H."/>
            <person name="Tamura T."/>
        </authorList>
    </citation>
    <scope>NUCLEOTIDE SEQUENCE</scope>
    <source>
        <strain evidence="1">N11-34</strain>
    </source>
</reference>
<comment type="caution">
    <text evidence="1">The sequence shown here is derived from an EMBL/GenBank/DDBJ whole genome shotgun (WGS) entry which is preliminary data.</text>
</comment>
<protein>
    <submittedName>
        <fullName evidence="1">Uncharacterized protein</fullName>
    </submittedName>
</protein>
<accession>A0ABQ3TW13</accession>
<keyword evidence="2" id="KW-1185">Reference proteome</keyword>
<dbReference type="EMBL" id="BNEK01000003">
    <property type="protein sequence ID" value="GHJ27126.1"/>
    <property type="molecule type" value="Genomic_DNA"/>
</dbReference>
<proteinExistence type="predicted"/>